<dbReference type="Proteomes" id="UP000006690">
    <property type="component" value="Chromosome"/>
</dbReference>
<organism evidence="3 4">
    <name type="scientific">Pantoea ananatis (strain AJ13355)</name>
    <dbReference type="NCBI Taxonomy" id="932677"/>
    <lineage>
        <taxon>Bacteria</taxon>
        <taxon>Pseudomonadati</taxon>
        <taxon>Pseudomonadota</taxon>
        <taxon>Gammaproteobacteria</taxon>
        <taxon>Enterobacterales</taxon>
        <taxon>Erwiniaceae</taxon>
        <taxon>Pantoea</taxon>
    </lineage>
</organism>
<dbReference type="EMBL" id="AP012032">
    <property type="protein sequence ID" value="BAK12111.1"/>
    <property type="molecule type" value="Genomic_DNA"/>
</dbReference>
<feature type="chain" id="PRO_5002614247" description="YpeC" evidence="2">
    <location>
        <begin position="25"/>
        <end position="120"/>
    </location>
</feature>
<evidence type="ECO:0000256" key="1">
    <source>
        <dbReference type="SAM" id="MobiDB-lite"/>
    </source>
</evidence>
<evidence type="ECO:0000313" key="4">
    <source>
        <dbReference type="Proteomes" id="UP000006690"/>
    </source>
</evidence>
<dbReference type="AlphaFoldDB" id="A0A0H3KY44"/>
<gene>
    <name evidence="3" type="primary">ypeC</name>
    <name evidence="3" type="ordered locus">PAJ_2031</name>
</gene>
<dbReference type="PATRIC" id="fig|553.3.peg.1312"/>
<keyword evidence="2" id="KW-0732">Signal</keyword>
<feature type="signal peptide" evidence="2">
    <location>
        <begin position="1"/>
        <end position="24"/>
    </location>
</feature>
<evidence type="ECO:0000256" key="2">
    <source>
        <dbReference type="SAM" id="SignalP"/>
    </source>
</evidence>
<dbReference type="HOGENOM" id="CLU_135700_2_0_6"/>
<dbReference type="OrthoDB" id="9180720at2"/>
<dbReference type="GeneID" id="57267356"/>
<name>A0A0H3KY44_PANAA</name>
<feature type="region of interest" description="Disordered" evidence="1">
    <location>
        <begin position="85"/>
        <end position="105"/>
    </location>
</feature>
<protein>
    <recommendedName>
        <fullName evidence="5">YpeC</fullName>
    </recommendedName>
</protein>
<sequence length="120" mass="15459">MIRGILLAAVVAMLMPLAMHTAQASDTSVRLAPGVTLHLGDRDRRGYYWDGHHWREPRWFNDRYAYKERRWWRHEAWRRHQQWERERRWHARDRQRRWEHEHRHWHAERREHHRYPERYR</sequence>
<reference evidence="4" key="1">
    <citation type="journal article" date="2012" name="Appl. Microbiol. Biotechnol.">
        <title>The complete genome sequence of Pantoea ananatis AJ13355, an organism with great biotechnological potential.</title>
        <authorList>
            <person name="Hara Y."/>
            <person name="Kadotani N."/>
            <person name="Izui H."/>
            <person name="Katashkina J.I."/>
            <person name="Kuvaeva T.M."/>
            <person name="Andreeva I.G."/>
            <person name="Golubeva L.I."/>
            <person name="Malko D.B."/>
            <person name="Makeev V.J."/>
            <person name="Mashko S.V."/>
            <person name="Kozlov Y.I."/>
        </authorList>
    </citation>
    <scope>NUCLEOTIDE SEQUENCE [LARGE SCALE GENOMIC DNA]</scope>
    <source>
        <strain evidence="4">AJ13355</strain>
    </source>
</reference>
<dbReference type="eggNOG" id="ENOG5031Y28">
    <property type="taxonomic scope" value="Bacteria"/>
</dbReference>
<evidence type="ECO:0008006" key="5">
    <source>
        <dbReference type="Google" id="ProtNLM"/>
    </source>
</evidence>
<evidence type="ECO:0000313" key="3">
    <source>
        <dbReference type="EMBL" id="BAK12111.1"/>
    </source>
</evidence>
<feature type="compositionally biased region" description="Basic and acidic residues" evidence="1">
    <location>
        <begin position="96"/>
        <end position="105"/>
    </location>
</feature>
<accession>A0A0H3KY44</accession>
<dbReference type="RefSeq" id="WP_013026625.1">
    <property type="nucleotide sequence ID" value="NC_017531.2"/>
</dbReference>
<dbReference type="KEGG" id="paj:PAJ_2031"/>
<proteinExistence type="predicted"/>